<dbReference type="Proteomes" id="UP001302745">
    <property type="component" value="Unassembled WGS sequence"/>
</dbReference>
<gene>
    <name evidence="2" type="ORF">C8A00DRAFT_35209</name>
</gene>
<reference evidence="2" key="1">
    <citation type="journal article" date="2023" name="Mol. Phylogenet. Evol.">
        <title>Genome-scale phylogeny and comparative genomics of the fungal order Sordariales.</title>
        <authorList>
            <person name="Hensen N."/>
            <person name="Bonometti L."/>
            <person name="Westerberg I."/>
            <person name="Brannstrom I.O."/>
            <person name="Guillou S."/>
            <person name="Cros-Aarteil S."/>
            <person name="Calhoun S."/>
            <person name="Haridas S."/>
            <person name="Kuo A."/>
            <person name="Mondo S."/>
            <person name="Pangilinan J."/>
            <person name="Riley R."/>
            <person name="LaButti K."/>
            <person name="Andreopoulos B."/>
            <person name="Lipzen A."/>
            <person name="Chen C."/>
            <person name="Yan M."/>
            <person name="Daum C."/>
            <person name="Ng V."/>
            <person name="Clum A."/>
            <person name="Steindorff A."/>
            <person name="Ohm R.A."/>
            <person name="Martin F."/>
            <person name="Silar P."/>
            <person name="Natvig D.O."/>
            <person name="Lalanne C."/>
            <person name="Gautier V."/>
            <person name="Ament-Velasquez S.L."/>
            <person name="Kruys A."/>
            <person name="Hutchinson M.I."/>
            <person name="Powell A.J."/>
            <person name="Barry K."/>
            <person name="Miller A.N."/>
            <person name="Grigoriev I.V."/>
            <person name="Debuchy R."/>
            <person name="Gladieux P."/>
            <person name="Hiltunen Thoren M."/>
            <person name="Johannesson H."/>
        </authorList>
    </citation>
    <scope>NUCLEOTIDE SEQUENCE</scope>
    <source>
        <strain evidence="2">CBS 538.74</strain>
    </source>
</reference>
<dbReference type="EMBL" id="MU856986">
    <property type="protein sequence ID" value="KAK4152132.1"/>
    <property type="molecule type" value="Genomic_DNA"/>
</dbReference>
<organism evidence="2 3">
    <name type="scientific">Chaetomidium leptoderma</name>
    <dbReference type="NCBI Taxonomy" id="669021"/>
    <lineage>
        <taxon>Eukaryota</taxon>
        <taxon>Fungi</taxon>
        <taxon>Dikarya</taxon>
        <taxon>Ascomycota</taxon>
        <taxon>Pezizomycotina</taxon>
        <taxon>Sordariomycetes</taxon>
        <taxon>Sordariomycetidae</taxon>
        <taxon>Sordariales</taxon>
        <taxon>Chaetomiaceae</taxon>
        <taxon>Chaetomidium</taxon>
    </lineage>
</organism>
<dbReference type="AlphaFoldDB" id="A0AAN6VIE1"/>
<name>A0AAN6VIE1_9PEZI</name>
<feature type="region of interest" description="Disordered" evidence="1">
    <location>
        <begin position="1"/>
        <end position="35"/>
    </location>
</feature>
<reference evidence="2" key="2">
    <citation type="submission" date="2023-05" db="EMBL/GenBank/DDBJ databases">
        <authorList>
            <consortium name="Lawrence Berkeley National Laboratory"/>
            <person name="Steindorff A."/>
            <person name="Hensen N."/>
            <person name="Bonometti L."/>
            <person name="Westerberg I."/>
            <person name="Brannstrom I.O."/>
            <person name="Guillou S."/>
            <person name="Cros-Aarteil S."/>
            <person name="Calhoun S."/>
            <person name="Haridas S."/>
            <person name="Kuo A."/>
            <person name="Mondo S."/>
            <person name="Pangilinan J."/>
            <person name="Riley R."/>
            <person name="Labutti K."/>
            <person name="Andreopoulos B."/>
            <person name="Lipzen A."/>
            <person name="Chen C."/>
            <person name="Yanf M."/>
            <person name="Daum C."/>
            <person name="Ng V."/>
            <person name="Clum A."/>
            <person name="Ohm R."/>
            <person name="Martin F."/>
            <person name="Silar P."/>
            <person name="Natvig D."/>
            <person name="Lalanne C."/>
            <person name="Gautier V."/>
            <person name="Ament-Velasquez S.L."/>
            <person name="Kruys A."/>
            <person name="Hutchinson M.I."/>
            <person name="Powell A.J."/>
            <person name="Barry K."/>
            <person name="Miller A.N."/>
            <person name="Grigoriev I.V."/>
            <person name="Debuchy R."/>
            <person name="Gladieux P."/>
            <person name="Thoren M.H."/>
            <person name="Johannesson H."/>
        </authorList>
    </citation>
    <scope>NUCLEOTIDE SEQUENCE</scope>
    <source>
        <strain evidence="2">CBS 538.74</strain>
    </source>
</reference>
<evidence type="ECO:0000256" key="1">
    <source>
        <dbReference type="SAM" id="MobiDB-lite"/>
    </source>
</evidence>
<sequence>MATPGIIRKEALPQAPHPRPFHPPRRNITPTAERLSSKHAPLELWSKELKDADIFEGDVAPVLYNIFPGTVDVAHMGNFRSHILFVVRELPPAPWPLTVGGLPITIVDDDERGRVLLFPRQNTGNLSRSICREGFDTEGLPSDDDLCKLAVRVSSEVQRVVPSLRILELMFTTERTFYVVLENRIQIRNIESMLPGSIANCLVGYLNDEDMRRPRWAADLQAKRPIEPPYPVFGRSIDDTAYDTLRPGVMICSRNPSYHRHVNTVPTTAGILVENGVGDRFMTAASHGIGPHGTVALPSPPGEVDGKAIGKAAVEIPDTGVGLVELEKDVEFLNETFEDSVGGVPAFSHMVTSQEKPKGRFSCLNSPYTGNLEGTIVMKSARLRSTSTPKGRLPYVAYLWSYCGQEEDNEDKVRPTDGSCGSAIWDENSIVRGFYHYHVAEGLWAGFSAAVSASEVVDAGYRLVS</sequence>
<evidence type="ECO:0000313" key="2">
    <source>
        <dbReference type="EMBL" id="KAK4152132.1"/>
    </source>
</evidence>
<evidence type="ECO:0000313" key="3">
    <source>
        <dbReference type="Proteomes" id="UP001302745"/>
    </source>
</evidence>
<accession>A0AAN6VIE1</accession>
<protein>
    <submittedName>
        <fullName evidence="2">Uncharacterized protein</fullName>
    </submittedName>
</protein>
<proteinExistence type="predicted"/>
<comment type="caution">
    <text evidence="2">The sequence shown here is derived from an EMBL/GenBank/DDBJ whole genome shotgun (WGS) entry which is preliminary data.</text>
</comment>
<keyword evidence="3" id="KW-1185">Reference proteome</keyword>